<feature type="compositionally biased region" description="Basic and acidic residues" evidence="1">
    <location>
        <begin position="35"/>
        <end position="45"/>
    </location>
</feature>
<gene>
    <name evidence="2" type="ORF">GMST_34770</name>
</gene>
<protein>
    <submittedName>
        <fullName evidence="2">Uncharacterized protein</fullName>
    </submittedName>
</protein>
<name>A0A6V8MMG1_9BACT</name>
<feature type="compositionally biased region" description="Basic and acidic residues" evidence="1">
    <location>
        <begin position="8"/>
        <end position="23"/>
    </location>
</feature>
<feature type="compositionally biased region" description="Acidic residues" evidence="1">
    <location>
        <begin position="24"/>
        <end position="33"/>
    </location>
</feature>
<proteinExistence type="predicted"/>
<feature type="region of interest" description="Disordered" evidence="1">
    <location>
        <begin position="1"/>
        <end position="139"/>
    </location>
</feature>
<reference evidence="3" key="1">
    <citation type="submission" date="2020-06" db="EMBL/GenBank/DDBJ databases">
        <title>Draft genomic sequence of Geomonas sp. Red330.</title>
        <authorList>
            <person name="Itoh H."/>
            <person name="Zhenxing X."/>
            <person name="Ushijima N."/>
            <person name="Masuda Y."/>
            <person name="Shiratori Y."/>
            <person name="Senoo K."/>
        </authorList>
    </citation>
    <scope>NUCLEOTIDE SEQUENCE [LARGE SCALE GENOMIC DNA]</scope>
    <source>
        <strain evidence="3">Red330</strain>
    </source>
</reference>
<sequence length="139" mass="15079">MPGQQAPERLEAEHEEKEHREDPETLQEVDGESYDFVHVKSREGGGGEAGEASKTGRMRSSADYTPNEELRQTPPFTGAPPRVAGSPDAGPAVHQAAVPVLPPVRDAESVKRYRSAVRQPPLLDEPLPQSVKPSPTLPQ</sequence>
<evidence type="ECO:0000313" key="2">
    <source>
        <dbReference type="EMBL" id="GFO61152.1"/>
    </source>
</evidence>
<comment type="caution">
    <text evidence="2">The sequence shown here is derived from an EMBL/GenBank/DDBJ whole genome shotgun (WGS) entry which is preliminary data.</text>
</comment>
<accession>A0A6V8MMG1</accession>
<keyword evidence="3" id="KW-1185">Reference proteome</keyword>
<evidence type="ECO:0000313" key="3">
    <source>
        <dbReference type="Proteomes" id="UP000556026"/>
    </source>
</evidence>
<dbReference type="AlphaFoldDB" id="A0A6V8MMG1"/>
<dbReference type="EMBL" id="BLXX01000012">
    <property type="protein sequence ID" value="GFO61152.1"/>
    <property type="molecule type" value="Genomic_DNA"/>
</dbReference>
<organism evidence="2 3">
    <name type="scientific">Geomonas silvestris</name>
    <dbReference type="NCBI Taxonomy" id="2740184"/>
    <lineage>
        <taxon>Bacteria</taxon>
        <taxon>Pseudomonadati</taxon>
        <taxon>Thermodesulfobacteriota</taxon>
        <taxon>Desulfuromonadia</taxon>
        <taxon>Geobacterales</taxon>
        <taxon>Geobacteraceae</taxon>
        <taxon>Geomonas</taxon>
    </lineage>
</organism>
<evidence type="ECO:0000256" key="1">
    <source>
        <dbReference type="SAM" id="MobiDB-lite"/>
    </source>
</evidence>
<dbReference type="Proteomes" id="UP000556026">
    <property type="component" value="Unassembled WGS sequence"/>
</dbReference>